<comment type="caution">
    <text evidence="2">The sequence shown here is derived from an EMBL/GenBank/DDBJ whole genome shotgun (WGS) entry which is preliminary data.</text>
</comment>
<evidence type="ECO:0000313" key="3">
    <source>
        <dbReference type="Proteomes" id="UP001157353"/>
    </source>
</evidence>
<name>A0ABQ6DXS5_9GAMM</name>
<accession>A0ABQ6DXS5</accession>
<dbReference type="Pfam" id="PF06934">
    <property type="entry name" value="CTI"/>
    <property type="match status" value="1"/>
</dbReference>
<dbReference type="Proteomes" id="UP001157353">
    <property type="component" value="Unassembled WGS sequence"/>
</dbReference>
<keyword evidence="2" id="KW-0413">Isomerase</keyword>
<feature type="signal peptide" evidence="1">
    <location>
        <begin position="1"/>
        <end position="17"/>
    </location>
</feature>
<sequence length="783" mass="90492">MNIHLIIVSFISLLLFACSDPGKQATIDNGPLQVRDRIVAADDPLAQNYHQQVKPILENRCVVCHGCYDAPCQLKLSSPEGIDRGFSPELVFGTRFRQADPMRLFIDEQTTQQWRDRDYGSVLNERDQNPQANLEQSVLYHLLALKESHPLPETDILSNDDFDFSLNREQTCPDMNTIEAYKQEQPLAGMPYGLPSLDNTEFNTLKEWLEQGAPMAQPAVLNASIEQRIETWETLLNQQDNKSQLASRYIYEHLFIGHIYFSEEPISAQQPPVFFNLVRSTTPPGQPVNEIASRRPYDDPNIDKFYYRLRHYTASIVEKTHMPYALNEQRLARWNELFYDAEYTVKELPGYEHGGSPFNNFAAIPLPNRHEFLLDEAEYTILGFIKGPVCRGNTALGVIQDKFWVFFTDPNNPHSKAYDNFIYEQADNLELPSDFSTRHFALTSWYKYSKREKSYVDAKKKMLNRASENGKYISLDYLWSGNGSKNDNASLTVFRHSDSAQVVKGLQGKPPKTAWLINYAALERIHYLLVAGYDVFGSIQHQLVTRLYMDFLRTESELGFVTLLPAEERRGEIDYWYTGSTKRLKEYLSDNDFFFEQKNDIEYKTNNAKQELFHNLKTKFETVPEYDLDVSSGELNGLNKLPNLAVQQLPQASFIIVEDEQNPDPANAQLYSLLRHNDRTNVSTLLDEAKTRVPELDTAEIYKGLLTSYPQVIFKVTTAQQQAFVEQFQLVENAQQYSELLKAYAVRRTDSDFWKVSDFLHQAYKKQQPIQYGLFDYNRLENR</sequence>
<dbReference type="GO" id="GO:0016853">
    <property type="term" value="F:isomerase activity"/>
    <property type="evidence" value="ECO:0007669"/>
    <property type="project" value="UniProtKB-KW"/>
</dbReference>
<dbReference type="EMBL" id="BSPQ01000002">
    <property type="protein sequence ID" value="GLS89890.1"/>
    <property type="molecule type" value="Genomic_DNA"/>
</dbReference>
<organism evidence="2 3">
    <name type="scientific">Psychromonas marina</name>
    <dbReference type="NCBI Taxonomy" id="88364"/>
    <lineage>
        <taxon>Bacteria</taxon>
        <taxon>Pseudomonadati</taxon>
        <taxon>Pseudomonadota</taxon>
        <taxon>Gammaproteobacteria</taxon>
        <taxon>Alteromonadales</taxon>
        <taxon>Psychromonadaceae</taxon>
        <taxon>Psychromonas</taxon>
    </lineage>
</organism>
<evidence type="ECO:0000256" key="1">
    <source>
        <dbReference type="SAM" id="SignalP"/>
    </source>
</evidence>
<protein>
    <submittedName>
        <fullName evidence="2">9-hexadecenoic acid cis-trans isomerase</fullName>
    </submittedName>
</protein>
<dbReference type="InterPro" id="IPR010706">
    <property type="entry name" value="Fatty_acid_cis-trans_isomerase"/>
</dbReference>
<reference evidence="3" key="1">
    <citation type="journal article" date="2019" name="Int. J. Syst. Evol. Microbiol.">
        <title>The Global Catalogue of Microorganisms (GCM) 10K type strain sequencing project: providing services to taxonomists for standard genome sequencing and annotation.</title>
        <authorList>
            <consortium name="The Broad Institute Genomics Platform"/>
            <consortium name="The Broad Institute Genome Sequencing Center for Infectious Disease"/>
            <person name="Wu L."/>
            <person name="Ma J."/>
        </authorList>
    </citation>
    <scope>NUCLEOTIDE SEQUENCE [LARGE SCALE GENOMIC DNA]</scope>
    <source>
        <strain evidence="3">NBRC 103166</strain>
    </source>
</reference>
<proteinExistence type="predicted"/>
<gene>
    <name evidence="2" type="ORF">GCM10007916_09570</name>
</gene>
<keyword evidence="3" id="KW-1185">Reference proteome</keyword>
<feature type="chain" id="PRO_5045123152" evidence="1">
    <location>
        <begin position="18"/>
        <end position="783"/>
    </location>
</feature>
<keyword evidence="1" id="KW-0732">Signal</keyword>
<evidence type="ECO:0000313" key="2">
    <source>
        <dbReference type="EMBL" id="GLS89890.1"/>
    </source>
</evidence>
<dbReference type="RefSeq" id="WP_284203015.1">
    <property type="nucleotide sequence ID" value="NZ_BSPQ01000002.1"/>
</dbReference>